<keyword evidence="3" id="KW-1185">Reference proteome</keyword>
<dbReference type="InterPro" id="IPR002109">
    <property type="entry name" value="Glutaredoxin"/>
</dbReference>
<reference evidence="2 3" key="1">
    <citation type="submission" date="2016-01" db="EMBL/GenBank/DDBJ databases">
        <title>The new phylogeny of the genus Mycobacterium.</title>
        <authorList>
            <person name="Tarcisio F."/>
            <person name="Conor M."/>
            <person name="Antonella G."/>
            <person name="Elisabetta G."/>
            <person name="Giulia F.S."/>
            <person name="Sara T."/>
            <person name="Anna F."/>
            <person name="Clotilde B."/>
            <person name="Roberto B."/>
            <person name="Veronica D.S."/>
            <person name="Fabio R."/>
            <person name="Monica P."/>
            <person name="Olivier J."/>
            <person name="Enrico T."/>
            <person name="Nicola S."/>
        </authorList>
    </citation>
    <scope>NUCLEOTIDE SEQUENCE [LARGE SCALE GENOMIC DNA]</scope>
    <source>
        <strain evidence="2 3">DSM 44572</strain>
    </source>
</reference>
<dbReference type="EMBL" id="LQPJ01000121">
    <property type="protein sequence ID" value="ORW20942.1"/>
    <property type="molecule type" value="Genomic_DNA"/>
</dbReference>
<name>A0A1X1ZC86_9MYCO</name>
<sequence>MTVTVYTTGPSCMACQQTKRHLDKRGIAYTELPLDDDDNRAAALELGFRTAPVVVAQRAGEWDWQAWDGYRPDRIDALVVS</sequence>
<organism evidence="2 3">
    <name type="scientific">Mycobacterium palustre</name>
    <dbReference type="NCBI Taxonomy" id="153971"/>
    <lineage>
        <taxon>Bacteria</taxon>
        <taxon>Bacillati</taxon>
        <taxon>Actinomycetota</taxon>
        <taxon>Actinomycetes</taxon>
        <taxon>Mycobacteriales</taxon>
        <taxon>Mycobacteriaceae</taxon>
        <taxon>Mycobacterium</taxon>
        <taxon>Mycobacterium simiae complex</taxon>
    </lineage>
</organism>
<dbReference type="Proteomes" id="UP000193529">
    <property type="component" value="Unassembled WGS sequence"/>
</dbReference>
<accession>A0A1X1ZC86</accession>
<dbReference type="Pfam" id="PF00462">
    <property type="entry name" value="Glutaredoxin"/>
    <property type="match status" value="1"/>
</dbReference>
<dbReference type="AlphaFoldDB" id="A0A1X1ZC86"/>
<evidence type="ECO:0000259" key="1">
    <source>
        <dbReference type="Pfam" id="PF00462"/>
    </source>
</evidence>
<comment type="caution">
    <text evidence="2">The sequence shown here is derived from an EMBL/GenBank/DDBJ whole genome shotgun (WGS) entry which is preliminary data.</text>
</comment>
<evidence type="ECO:0000313" key="3">
    <source>
        <dbReference type="Proteomes" id="UP000193529"/>
    </source>
</evidence>
<dbReference type="InterPro" id="IPR036249">
    <property type="entry name" value="Thioredoxin-like_sf"/>
</dbReference>
<proteinExistence type="predicted"/>
<dbReference type="Gene3D" id="3.40.30.10">
    <property type="entry name" value="Glutaredoxin"/>
    <property type="match status" value="1"/>
</dbReference>
<dbReference type="CDD" id="cd02976">
    <property type="entry name" value="NrdH"/>
    <property type="match status" value="1"/>
</dbReference>
<protein>
    <submittedName>
        <fullName evidence="2">NrdH-redoxin</fullName>
    </submittedName>
</protein>
<gene>
    <name evidence="2" type="ORF">AWC19_14355</name>
</gene>
<dbReference type="PROSITE" id="PS51354">
    <property type="entry name" value="GLUTAREDOXIN_2"/>
    <property type="match status" value="1"/>
</dbReference>
<dbReference type="SUPFAM" id="SSF52833">
    <property type="entry name" value="Thioredoxin-like"/>
    <property type="match status" value="1"/>
</dbReference>
<feature type="domain" description="Glutaredoxin" evidence="1">
    <location>
        <begin position="3"/>
        <end position="56"/>
    </location>
</feature>
<dbReference type="STRING" id="153971.AWC19_14355"/>
<evidence type="ECO:0000313" key="2">
    <source>
        <dbReference type="EMBL" id="ORW20942.1"/>
    </source>
</evidence>
<dbReference type="OrthoDB" id="4746857at2"/>